<gene>
    <name evidence="4" type="ORF">JAO82_12515</name>
</gene>
<dbReference type="GO" id="GO:0003677">
    <property type="term" value="F:DNA binding"/>
    <property type="evidence" value="ECO:0007669"/>
    <property type="project" value="InterPro"/>
</dbReference>
<dbReference type="PANTHER" id="PTHR30349">
    <property type="entry name" value="PHAGE INTEGRASE-RELATED"/>
    <property type="match status" value="1"/>
</dbReference>
<evidence type="ECO:0000313" key="5">
    <source>
        <dbReference type="Proteomes" id="UP000613255"/>
    </source>
</evidence>
<dbReference type="GO" id="GO:0015074">
    <property type="term" value="P:DNA integration"/>
    <property type="evidence" value="ECO:0007669"/>
    <property type="project" value="UniProtKB-KW"/>
</dbReference>
<protein>
    <submittedName>
        <fullName evidence="4">Site-specific integrase</fullName>
    </submittedName>
</protein>
<dbReference type="CDD" id="cd01189">
    <property type="entry name" value="INT_ICEBs1_C_like"/>
    <property type="match status" value="1"/>
</dbReference>
<dbReference type="SUPFAM" id="SSF56349">
    <property type="entry name" value="DNA breaking-rejoining enzymes"/>
    <property type="match status" value="1"/>
</dbReference>
<dbReference type="GO" id="GO:0006310">
    <property type="term" value="P:DNA recombination"/>
    <property type="evidence" value="ECO:0007669"/>
    <property type="project" value="UniProtKB-KW"/>
</dbReference>
<keyword evidence="2" id="KW-0233">DNA recombination</keyword>
<dbReference type="InterPro" id="IPR002104">
    <property type="entry name" value="Integrase_catalytic"/>
</dbReference>
<dbReference type="RefSeq" id="WP_198686725.1">
    <property type="nucleotide sequence ID" value="NZ_JAEIJD010000012.1"/>
</dbReference>
<proteinExistence type="predicted"/>
<dbReference type="Pfam" id="PF00589">
    <property type="entry name" value="Phage_integrase"/>
    <property type="match status" value="1"/>
</dbReference>
<keyword evidence="5" id="KW-1185">Reference proteome</keyword>
<feature type="domain" description="Tyr recombinase" evidence="3">
    <location>
        <begin position="147"/>
        <end position="319"/>
    </location>
</feature>
<dbReference type="EMBL" id="JAEIJD010000012">
    <property type="protein sequence ID" value="MBI6630702.1"/>
    <property type="molecule type" value="Genomic_DNA"/>
</dbReference>
<evidence type="ECO:0000259" key="3">
    <source>
        <dbReference type="PROSITE" id="PS51898"/>
    </source>
</evidence>
<dbReference type="Gene3D" id="1.10.443.10">
    <property type="entry name" value="Intergrase catalytic core"/>
    <property type="match status" value="1"/>
</dbReference>
<comment type="caution">
    <text evidence="4">The sequence shown here is derived from an EMBL/GenBank/DDBJ whole genome shotgun (WGS) entry which is preliminary data.</text>
</comment>
<reference evidence="4" key="1">
    <citation type="submission" date="2020-12" db="EMBL/GenBank/DDBJ databases">
        <title>Pontibaca salina gen. nov., sp. nov., isolated from marine sediment.</title>
        <authorList>
            <person name="Bo J."/>
            <person name="Wang S."/>
            <person name="Song X."/>
            <person name="Du Z."/>
        </authorList>
    </citation>
    <scope>NUCLEOTIDE SEQUENCE</scope>
    <source>
        <strain evidence="4">S1109L</strain>
    </source>
</reference>
<dbReference type="PANTHER" id="PTHR30349:SF64">
    <property type="entry name" value="PROPHAGE INTEGRASE INTD-RELATED"/>
    <property type="match status" value="1"/>
</dbReference>
<dbReference type="InterPro" id="IPR050090">
    <property type="entry name" value="Tyrosine_recombinase_XerCD"/>
</dbReference>
<dbReference type="Proteomes" id="UP000613255">
    <property type="component" value="Unassembled WGS sequence"/>
</dbReference>
<keyword evidence="1" id="KW-0229">DNA integration</keyword>
<dbReference type="PROSITE" id="PS51898">
    <property type="entry name" value="TYR_RECOMBINASE"/>
    <property type="match status" value="1"/>
</dbReference>
<evidence type="ECO:0000256" key="2">
    <source>
        <dbReference type="ARBA" id="ARBA00023172"/>
    </source>
</evidence>
<evidence type="ECO:0000313" key="4">
    <source>
        <dbReference type="EMBL" id="MBI6630702.1"/>
    </source>
</evidence>
<dbReference type="InterPro" id="IPR013762">
    <property type="entry name" value="Integrase-like_cat_sf"/>
</dbReference>
<dbReference type="InterPro" id="IPR011010">
    <property type="entry name" value="DNA_brk_join_enz"/>
</dbReference>
<accession>A0A934LZA8</accession>
<sequence length="341" mass="37095">MSLTLTKRGRIWHYSGTVAGRRLRGTTGATEKEIAQRFAAEVEHRAWQRRFDGPGAGLTMAQTFTAYLDTGKSDRFLAKLASYWKNARVEGITPEAIRRSARMIYPNAQPATWNRQVIVPTAAAINYASSLGWCDPIRVKRFTVTAKKKTPADLAWVNAFASQATQDGLPHLAALCLFMFATGARVGEATALTWADVDLSSAIAIISQTKTEHIRDAHLPSRVIAALANIGGNRNPSELVFGYAGRGSVTKVWNNVAARAGIEPLTPHCCRHGFATSMLHQGFDPKTVAERGGWKDATTVLRTYAHALKDKTVTDALFDTKLTQPDCGSSASIRNHTGNTA</sequence>
<evidence type="ECO:0000256" key="1">
    <source>
        <dbReference type="ARBA" id="ARBA00022908"/>
    </source>
</evidence>
<name>A0A934LZA8_9RHOB</name>
<dbReference type="AlphaFoldDB" id="A0A934LZA8"/>
<organism evidence="4 5">
    <name type="scientific">Pontibaca salina</name>
    <dbReference type="NCBI Taxonomy" id="2795731"/>
    <lineage>
        <taxon>Bacteria</taxon>
        <taxon>Pseudomonadati</taxon>
        <taxon>Pseudomonadota</taxon>
        <taxon>Alphaproteobacteria</taxon>
        <taxon>Rhodobacterales</taxon>
        <taxon>Roseobacteraceae</taxon>
        <taxon>Pontibaca</taxon>
    </lineage>
</organism>